<reference evidence="1 2" key="1">
    <citation type="journal article" date="2022" name="Genome Biol. Evol.">
        <title>The Spruce Budworm Genome: Reconstructing the Evolutionary History of Antifreeze Proteins.</title>
        <authorList>
            <person name="Beliveau C."/>
            <person name="Gagne P."/>
            <person name="Picq S."/>
            <person name="Vernygora O."/>
            <person name="Keeling C.I."/>
            <person name="Pinkney K."/>
            <person name="Doucet D."/>
            <person name="Wen F."/>
            <person name="Johnston J.S."/>
            <person name="Maaroufi H."/>
            <person name="Boyle B."/>
            <person name="Laroche J."/>
            <person name="Dewar K."/>
            <person name="Juretic N."/>
            <person name="Blackburn G."/>
            <person name="Nisole A."/>
            <person name="Brunet B."/>
            <person name="Brandao M."/>
            <person name="Lumley L."/>
            <person name="Duan J."/>
            <person name="Quan G."/>
            <person name="Lucarotti C.J."/>
            <person name="Roe A.D."/>
            <person name="Sperling F.A.H."/>
            <person name="Levesque R.C."/>
            <person name="Cusson M."/>
        </authorList>
    </citation>
    <scope>NUCLEOTIDE SEQUENCE [LARGE SCALE GENOMIC DNA]</scope>
    <source>
        <strain evidence="1">Glfc:IPQL:Cfum</strain>
    </source>
</reference>
<evidence type="ECO:0000313" key="1">
    <source>
        <dbReference type="EMBL" id="KAI8422798.1"/>
    </source>
</evidence>
<name>A0ACC0JF80_CHOFU</name>
<organism evidence="1 2">
    <name type="scientific">Choristoneura fumiferana</name>
    <name type="common">Spruce budworm moth</name>
    <name type="synonym">Archips fumiferana</name>
    <dbReference type="NCBI Taxonomy" id="7141"/>
    <lineage>
        <taxon>Eukaryota</taxon>
        <taxon>Metazoa</taxon>
        <taxon>Ecdysozoa</taxon>
        <taxon>Arthropoda</taxon>
        <taxon>Hexapoda</taxon>
        <taxon>Insecta</taxon>
        <taxon>Pterygota</taxon>
        <taxon>Neoptera</taxon>
        <taxon>Endopterygota</taxon>
        <taxon>Lepidoptera</taxon>
        <taxon>Glossata</taxon>
        <taxon>Ditrysia</taxon>
        <taxon>Tortricoidea</taxon>
        <taxon>Tortricidae</taxon>
        <taxon>Tortricinae</taxon>
        <taxon>Choristoneura</taxon>
    </lineage>
</organism>
<gene>
    <name evidence="1" type="ORF">MSG28_006543</name>
</gene>
<accession>A0ACC0JF80</accession>
<dbReference type="Proteomes" id="UP001064048">
    <property type="component" value="Chromosome 10"/>
</dbReference>
<proteinExistence type="predicted"/>
<evidence type="ECO:0000313" key="2">
    <source>
        <dbReference type="Proteomes" id="UP001064048"/>
    </source>
</evidence>
<keyword evidence="2" id="KW-1185">Reference proteome</keyword>
<sequence length="142" mass="15636">MYEICTLSGPISDIEADTETLPAPSDARGLTHDNVSKGAMRVSKLSRAFTRLKAERPQDMTKIIAVVGDLCLPNLGINVEDEANLLENVSIVFHSAATVKFNAPLREAMRTNVEGTGLVLELSRRMKKLEVTDYGLFVKPKY</sequence>
<dbReference type="EMBL" id="CM046110">
    <property type="protein sequence ID" value="KAI8422798.1"/>
    <property type="molecule type" value="Genomic_DNA"/>
</dbReference>
<comment type="caution">
    <text evidence="1">The sequence shown here is derived from an EMBL/GenBank/DDBJ whole genome shotgun (WGS) entry which is preliminary data.</text>
</comment>
<protein>
    <submittedName>
        <fullName evidence="1">Uncharacterized protein</fullName>
    </submittedName>
</protein>